<evidence type="ECO:0000256" key="7">
    <source>
        <dbReference type="ARBA" id="ARBA00023136"/>
    </source>
</evidence>
<keyword evidence="7 11" id="KW-0472">Membrane</keyword>
<dbReference type="Proteomes" id="UP000239480">
    <property type="component" value="Unassembled WGS sequence"/>
</dbReference>
<feature type="region of interest" description="Disordered" evidence="10">
    <location>
        <begin position="429"/>
        <end position="454"/>
    </location>
</feature>
<dbReference type="InterPro" id="IPR045851">
    <property type="entry name" value="AMP-bd_C_sf"/>
</dbReference>
<dbReference type="PRINTS" id="PR01009">
    <property type="entry name" value="FLGMRINGFLIF"/>
</dbReference>
<evidence type="ECO:0000256" key="2">
    <source>
        <dbReference type="ARBA" id="ARBA00004651"/>
    </source>
</evidence>
<evidence type="ECO:0000313" key="14">
    <source>
        <dbReference type="EMBL" id="PRY24415.1"/>
    </source>
</evidence>
<keyword evidence="14" id="KW-0969">Cilium</keyword>
<evidence type="ECO:0000256" key="9">
    <source>
        <dbReference type="PIRNR" id="PIRNR004862"/>
    </source>
</evidence>
<evidence type="ECO:0000259" key="12">
    <source>
        <dbReference type="Pfam" id="PF01514"/>
    </source>
</evidence>
<reference evidence="14 15" key="1">
    <citation type="submission" date="2018-03" db="EMBL/GenBank/DDBJ databases">
        <title>Genomic Encyclopedia of Archaeal and Bacterial Type Strains, Phase II (KMG-II): from individual species to whole genera.</title>
        <authorList>
            <person name="Goeker M."/>
        </authorList>
    </citation>
    <scope>NUCLEOTIDE SEQUENCE [LARGE SCALE GENOMIC DNA]</scope>
    <source>
        <strain evidence="14 15">DSM 29328</strain>
    </source>
</reference>
<feature type="compositionally biased region" description="Low complexity" evidence="10">
    <location>
        <begin position="255"/>
        <end position="270"/>
    </location>
</feature>
<evidence type="ECO:0000256" key="6">
    <source>
        <dbReference type="ARBA" id="ARBA00022989"/>
    </source>
</evidence>
<dbReference type="PIRSF" id="PIRSF004862">
    <property type="entry name" value="FliF"/>
    <property type="match status" value="1"/>
</dbReference>
<dbReference type="GO" id="GO:0005886">
    <property type="term" value="C:plasma membrane"/>
    <property type="evidence" value="ECO:0007669"/>
    <property type="project" value="UniProtKB-SubCell"/>
</dbReference>
<dbReference type="Pfam" id="PF08345">
    <property type="entry name" value="YscJ_FliF_C"/>
    <property type="match status" value="1"/>
</dbReference>
<evidence type="ECO:0000256" key="11">
    <source>
        <dbReference type="SAM" id="Phobius"/>
    </source>
</evidence>
<dbReference type="InterPro" id="IPR000067">
    <property type="entry name" value="FlgMring_FliF"/>
</dbReference>
<feature type="region of interest" description="Disordered" evidence="10">
    <location>
        <begin position="243"/>
        <end position="304"/>
    </location>
</feature>
<comment type="caution">
    <text evidence="14">The sequence shown here is derived from an EMBL/GenBank/DDBJ whole genome shotgun (WGS) entry which is preliminary data.</text>
</comment>
<evidence type="ECO:0000313" key="15">
    <source>
        <dbReference type="Proteomes" id="UP000239480"/>
    </source>
</evidence>
<dbReference type="InterPro" id="IPR013556">
    <property type="entry name" value="Flag_M-ring_C"/>
</dbReference>
<evidence type="ECO:0000256" key="4">
    <source>
        <dbReference type="ARBA" id="ARBA00022475"/>
    </source>
</evidence>
<dbReference type="InterPro" id="IPR006182">
    <property type="entry name" value="FliF_N_dom"/>
</dbReference>
<dbReference type="Pfam" id="PF01514">
    <property type="entry name" value="YscJ_FliF"/>
    <property type="match status" value="1"/>
</dbReference>
<evidence type="ECO:0000259" key="13">
    <source>
        <dbReference type="Pfam" id="PF08345"/>
    </source>
</evidence>
<keyword evidence="5 11" id="KW-0812">Transmembrane</keyword>
<comment type="function">
    <text evidence="9">The M ring may be actively involved in energy transduction.</text>
</comment>
<sequence>MLLAGLVGMLAALVILSQVATSKSMTLLYSGLERGAAGDVVAALEQSGVQYDVRGDSIYVESSARDELRMVLAGQGLPANGNAGYELLDGLSGFGTTSQMFDAAYWRAKEGELARTIMTSPQIRSARVHISNQTTRGFRRGTTPTASVLLSSAAGDVTAAQGRAIRFLVASAVSGLKPSEVSVIDGDTGLVLGSVDTAPGVGRNQAAELKSNIIRLLEAHVGPGNAVVELSLETVTERESIVERRYDPDSRVAISSDTTTTSSSSNGSQSGAVTVASNLPDGDAAGDGSSNSTKSSENRERINYEVSETTREVLKSPGAIKRLTVAVLVNGAEEIGADGETTIVPRSEEELGALQELVGAAIGLDETRGDQITIKSMEFRAFETSASIPVSSIANRLDPMAIIQVGILAVVVLILGLFVVRPILNRPKPQNVLEISPPETGAETSPGPTGDVAEPGALPPLNVAGDMSGGMAKDLDLLPSLPMQSDDPVARLRQMIEERQSETVEVLRSWMEDDKEKA</sequence>
<keyword evidence="6 11" id="KW-1133">Transmembrane helix</keyword>
<keyword evidence="14" id="KW-0282">Flagellum</keyword>
<proteinExistence type="inferred from homology"/>
<comment type="similarity">
    <text evidence="3 9">Belongs to the FliF family.</text>
</comment>
<keyword evidence="4" id="KW-1003">Cell membrane</keyword>
<dbReference type="RefSeq" id="WP_245924979.1">
    <property type="nucleotide sequence ID" value="NZ_PVTD01000003.1"/>
</dbReference>
<protein>
    <recommendedName>
        <fullName evidence="9">Flagellar M-ring protein</fullName>
    </recommendedName>
</protein>
<keyword evidence="8 9" id="KW-0975">Bacterial flagellum</keyword>
<evidence type="ECO:0000256" key="10">
    <source>
        <dbReference type="SAM" id="MobiDB-lite"/>
    </source>
</evidence>
<dbReference type="GO" id="GO:0009431">
    <property type="term" value="C:bacterial-type flagellum basal body, MS ring"/>
    <property type="evidence" value="ECO:0007669"/>
    <property type="project" value="InterPro"/>
</dbReference>
<feature type="domain" description="Flagellar M-ring N-terminal" evidence="12">
    <location>
        <begin position="21"/>
        <end position="188"/>
    </location>
</feature>
<organism evidence="14 15">
    <name type="scientific">Aliiruegeria haliotis</name>
    <dbReference type="NCBI Taxonomy" id="1280846"/>
    <lineage>
        <taxon>Bacteria</taxon>
        <taxon>Pseudomonadati</taxon>
        <taxon>Pseudomonadota</taxon>
        <taxon>Alphaproteobacteria</taxon>
        <taxon>Rhodobacterales</taxon>
        <taxon>Roseobacteraceae</taxon>
        <taxon>Aliiruegeria</taxon>
    </lineage>
</organism>
<dbReference type="PANTHER" id="PTHR30046">
    <property type="entry name" value="FLAGELLAR M-RING PROTEIN"/>
    <property type="match status" value="1"/>
</dbReference>
<name>A0A2T0RT92_9RHOB</name>
<feature type="transmembrane region" description="Helical" evidence="11">
    <location>
        <begin position="401"/>
        <end position="420"/>
    </location>
</feature>
<dbReference type="AlphaFoldDB" id="A0A2T0RT92"/>
<evidence type="ECO:0000256" key="8">
    <source>
        <dbReference type="ARBA" id="ARBA00023143"/>
    </source>
</evidence>
<feature type="domain" description="Flagellar M-ring C-terminal" evidence="13">
    <location>
        <begin position="217"/>
        <end position="379"/>
    </location>
</feature>
<dbReference type="Gene3D" id="3.30.300.30">
    <property type="match status" value="1"/>
</dbReference>
<keyword evidence="14" id="KW-0966">Cell projection</keyword>
<keyword evidence="15" id="KW-1185">Reference proteome</keyword>
<dbReference type="InterPro" id="IPR043427">
    <property type="entry name" value="YscJ/FliF"/>
</dbReference>
<accession>A0A2T0RT92</accession>
<dbReference type="GO" id="GO:0003774">
    <property type="term" value="F:cytoskeletal motor activity"/>
    <property type="evidence" value="ECO:0007669"/>
    <property type="project" value="InterPro"/>
</dbReference>
<dbReference type="EMBL" id="PVTD01000003">
    <property type="protein sequence ID" value="PRY24415.1"/>
    <property type="molecule type" value="Genomic_DNA"/>
</dbReference>
<dbReference type="GO" id="GO:0071973">
    <property type="term" value="P:bacterial-type flagellum-dependent cell motility"/>
    <property type="evidence" value="ECO:0007669"/>
    <property type="project" value="InterPro"/>
</dbReference>
<evidence type="ECO:0000256" key="5">
    <source>
        <dbReference type="ARBA" id="ARBA00022692"/>
    </source>
</evidence>
<evidence type="ECO:0000256" key="1">
    <source>
        <dbReference type="ARBA" id="ARBA00004117"/>
    </source>
</evidence>
<gene>
    <name evidence="14" type="ORF">CLV78_103281</name>
</gene>
<evidence type="ECO:0000256" key="3">
    <source>
        <dbReference type="ARBA" id="ARBA00007971"/>
    </source>
</evidence>
<dbReference type="NCBIfam" id="TIGR00206">
    <property type="entry name" value="fliF"/>
    <property type="match status" value="1"/>
</dbReference>
<comment type="subcellular location">
    <subcellularLocation>
        <location evidence="1 9">Bacterial flagellum basal body</location>
    </subcellularLocation>
    <subcellularLocation>
        <location evidence="2">Cell membrane</location>
        <topology evidence="2">Multi-pass membrane protein</topology>
    </subcellularLocation>
</comment>
<dbReference type="PANTHER" id="PTHR30046:SF0">
    <property type="entry name" value="FLAGELLAR M-RING PROTEIN"/>
    <property type="match status" value="1"/>
</dbReference>